<keyword evidence="6" id="KW-0326">Glycosidase</keyword>
<organism evidence="8 9">
    <name type="scientific">Candidatus Brachybacterium merdavium</name>
    <dbReference type="NCBI Taxonomy" id="2838513"/>
    <lineage>
        <taxon>Bacteria</taxon>
        <taxon>Bacillati</taxon>
        <taxon>Actinomycetota</taxon>
        <taxon>Actinomycetes</taxon>
        <taxon>Micrococcales</taxon>
        <taxon>Dermabacteraceae</taxon>
        <taxon>Brachybacterium</taxon>
    </lineage>
</organism>
<dbReference type="PANTHER" id="PTHR10030:SF37">
    <property type="entry name" value="ALPHA-L-FUCOSIDASE-RELATED"/>
    <property type="match status" value="1"/>
</dbReference>
<dbReference type="AlphaFoldDB" id="A0A9D2RMZ7"/>
<dbReference type="SUPFAM" id="SSF51445">
    <property type="entry name" value="(Trans)glycosidases"/>
    <property type="match status" value="1"/>
</dbReference>
<evidence type="ECO:0000313" key="8">
    <source>
        <dbReference type="EMBL" id="HJB09323.1"/>
    </source>
</evidence>
<dbReference type="Gene3D" id="3.20.20.80">
    <property type="entry name" value="Glycosidases"/>
    <property type="match status" value="1"/>
</dbReference>
<gene>
    <name evidence="8" type="ORF">H9786_02145</name>
</gene>
<name>A0A9D2RMZ7_9MICO</name>
<evidence type="ECO:0000256" key="5">
    <source>
        <dbReference type="ARBA" id="ARBA00022801"/>
    </source>
</evidence>
<dbReference type="SMART" id="SM00812">
    <property type="entry name" value="Alpha_L_fucos"/>
    <property type="match status" value="1"/>
</dbReference>
<dbReference type="InterPro" id="IPR057739">
    <property type="entry name" value="Glyco_hydro_29_N"/>
</dbReference>
<evidence type="ECO:0000313" key="9">
    <source>
        <dbReference type="Proteomes" id="UP000823823"/>
    </source>
</evidence>
<keyword evidence="4" id="KW-0732">Signal</keyword>
<dbReference type="InterPro" id="IPR000933">
    <property type="entry name" value="Glyco_hydro_29"/>
</dbReference>
<proteinExistence type="inferred from homology"/>
<evidence type="ECO:0000256" key="4">
    <source>
        <dbReference type="ARBA" id="ARBA00022729"/>
    </source>
</evidence>
<dbReference type="GO" id="GO:0016139">
    <property type="term" value="P:glycoside catabolic process"/>
    <property type="evidence" value="ECO:0007669"/>
    <property type="project" value="TreeGrafter"/>
</dbReference>
<evidence type="ECO:0000259" key="7">
    <source>
        <dbReference type="Pfam" id="PF01120"/>
    </source>
</evidence>
<dbReference type="EMBL" id="DWZH01000016">
    <property type="protein sequence ID" value="HJB09323.1"/>
    <property type="molecule type" value="Genomic_DNA"/>
</dbReference>
<dbReference type="Pfam" id="PF01120">
    <property type="entry name" value="Alpha_L_fucos"/>
    <property type="match status" value="1"/>
</dbReference>
<dbReference type="InterPro" id="IPR016286">
    <property type="entry name" value="FUC_metazoa-typ"/>
</dbReference>
<comment type="caution">
    <text evidence="8">The sequence shown here is derived from an EMBL/GenBank/DDBJ whole genome shotgun (WGS) entry which is preliminary data.</text>
</comment>
<dbReference type="InterPro" id="IPR017853">
    <property type="entry name" value="GH"/>
</dbReference>
<feature type="domain" description="Glycoside hydrolase family 29 N-terminal" evidence="7">
    <location>
        <begin position="23"/>
        <end position="358"/>
    </location>
</feature>
<keyword evidence="5" id="KW-0378">Hydrolase</keyword>
<reference evidence="8" key="1">
    <citation type="journal article" date="2021" name="PeerJ">
        <title>Extensive microbial diversity within the chicken gut microbiome revealed by metagenomics and culture.</title>
        <authorList>
            <person name="Gilroy R."/>
            <person name="Ravi A."/>
            <person name="Getino M."/>
            <person name="Pursley I."/>
            <person name="Horton D.L."/>
            <person name="Alikhan N.F."/>
            <person name="Baker D."/>
            <person name="Gharbi K."/>
            <person name="Hall N."/>
            <person name="Watson M."/>
            <person name="Adriaenssens E.M."/>
            <person name="Foster-Nyarko E."/>
            <person name="Jarju S."/>
            <person name="Secka A."/>
            <person name="Antonio M."/>
            <person name="Oren A."/>
            <person name="Chaudhuri R.R."/>
            <person name="La Ragione R."/>
            <person name="Hildebrand F."/>
            <person name="Pallen M.J."/>
        </authorList>
    </citation>
    <scope>NUCLEOTIDE SEQUENCE</scope>
    <source>
        <strain evidence="8">ChiHjej13B12-24818</strain>
    </source>
</reference>
<dbReference type="EC" id="3.2.1.51" evidence="3"/>
<dbReference type="GO" id="GO:0006004">
    <property type="term" value="P:fucose metabolic process"/>
    <property type="evidence" value="ECO:0007669"/>
    <property type="project" value="InterPro"/>
</dbReference>
<accession>A0A9D2RMZ7</accession>
<evidence type="ECO:0000256" key="2">
    <source>
        <dbReference type="ARBA" id="ARBA00007951"/>
    </source>
</evidence>
<comment type="similarity">
    <text evidence="2">Belongs to the glycosyl hydrolase 29 family.</text>
</comment>
<sequence>MIRFDDRHGPADAAPATAYPELAVPDWYRDAKLGIFVHWGLYSVPAWADVLDRSDVTAENAYARHQYAEWYANTVRIEGSPTKVRHEEIYGLGHSYEDFAHDWHPAEGSVESIVGVAQRAGARYLVPTTKHHDGFCLWDSATTPFTAARRGPGRDLLAEFSAAVREAGMKLGVYYSGAHDWHATDFPPLHSNTELFALRRNDPAFAAFAAAQLRELIDRFAPDVLWNDIDWPDAGKCDGPDSLQQIFRDYLAAVPGGMINDRWGVPVHGVLTREYQDITTVQSEVFESTRGLGLSFGYNADESAEHALDGTALIRLLVDVVSKNGNLLINVGPRADGSIPELQTSALEQLGAWMSTHGGALYGSRPWFHEAVQTPPDRVRFTLGASGGAGAGVGTGGGAGGRAGAGAVTRAGSGTGTDRSEVLHALLLEPGAGPVTLDERVSAAVREIAQVTGDGTEKIVPGAELTGSRITLTPKAEEQVVSVVSLPLR</sequence>
<reference evidence="8" key="2">
    <citation type="submission" date="2021-04" db="EMBL/GenBank/DDBJ databases">
        <authorList>
            <person name="Gilroy R."/>
        </authorList>
    </citation>
    <scope>NUCLEOTIDE SEQUENCE</scope>
    <source>
        <strain evidence="8">ChiHjej13B12-24818</strain>
    </source>
</reference>
<dbReference type="GO" id="GO:0004560">
    <property type="term" value="F:alpha-L-fucosidase activity"/>
    <property type="evidence" value="ECO:0007669"/>
    <property type="project" value="InterPro"/>
</dbReference>
<comment type="function">
    <text evidence="1">Alpha-L-fucosidase is responsible for hydrolyzing the alpha-1,6-linked fucose joined to the reducing-end N-acetylglucosamine of the carbohydrate moieties of glycoproteins.</text>
</comment>
<evidence type="ECO:0000256" key="3">
    <source>
        <dbReference type="ARBA" id="ARBA00012662"/>
    </source>
</evidence>
<dbReference type="GO" id="GO:0005764">
    <property type="term" value="C:lysosome"/>
    <property type="evidence" value="ECO:0007669"/>
    <property type="project" value="TreeGrafter"/>
</dbReference>
<evidence type="ECO:0000256" key="1">
    <source>
        <dbReference type="ARBA" id="ARBA00004071"/>
    </source>
</evidence>
<dbReference type="PANTHER" id="PTHR10030">
    <property type="entry name" value="ALPHA-L-FUCOSIDASE"/>
    <property type="match status" value="1"/>
</dbReference>
<evidence type="ECO:0000256" key="6">
    <source>
        <dbReference type="ARBA" id="ARBA00023295"/>
    </source>
</evidence>
<dbReference type="Proteomes" id="UP000823823">
    <property type="component" value="Unassembled WGS sequence"/>
</dbReference>
<dbReference type="PRINTS" id="PR00741">
    <property type="entry name" value="GLHYDRLASE29"/>
</dbReference>
<protein>
    <recommendedName>
        <fullName evidence="3">alpha-L-fucosidase</fullName>
        <ecNumber evidence="3">3.2.1.51</ecNumber>
    </recommendedName>
</protein>